<feature type="region of interest" description="Disordered" evidence="1">
    <location>
        <begin position="52"/>
        <end position="172"/>
    </location>
</feature>
<protein>
    <submittedName>
        <fullName evidence="3">Uncharacterized protein</fullName>
    </submittedName>
</protein>
<evidence type="ECO:0000313" key="4">
    <source>
        <dbReference type="Proteomes" id="UP000245942"/>
    </source>
</evidence>
<reference evidence="3 4" key="1">
    <citation type="journal article" date="2018" name="Mol. Biol. Evol.">
        <title>Broad Genomic Sampling Reveals a Smut Pathogenic Ancestry of the Fungal Clade Ustilaginomycotina.</title>
        <authorList>
            <person name="Kijpornyongpan T."/>
            <person name="Mondo S.J."/>
            <person name="Barry K."/>
            <person name="Sandor L."/>
            <person name="Lee J."/>
            <person name="Lipzen A."/>
            <person name="Pangilinan J."/>
            <person name="LaButti K."/>
            <person name="Hainaut M."/>
            <person name="Henrissat B."/>
            <person name="Grigoriev I.V."/>
            <person name="Spatafora J.W."/>
            <person name="Aime M.C."/>
        </authorList>
    </citation>
    <scope>NUCLEOTIDE SEQUENCE [LARGE SCALE GENOMIC DNA]</scope>
    <source>
        <strain evidence="3 4">MCA 4718</strain>
    </source>
</reference>
<feature type="compositionally biased region" description="Polar residues" evidence="1">
    <location>
        <begin position="77"/>
        <end position="94"/>
    </location>
</feature>
<dbReference type="GeneID" id="37016236"/>
<feature type="compositionally biased region" description="Basic residues" evidence="1">
    <location>
        <begin position="363"/>
        <end position="379"/>
    </location>
</feature>
<sequence>MRICPINTVSSSLMIGLAGSTLAMASLGSGPPDRPSQPTSLTSSVMNYVERSTDNPLQPLPLPSIGKRLLNTDDTESGLTSRGVHNSDSESGGSVSDYFGRAWERPSGSSHPLTTPTESTGTPFSTESSGSDSNDSRGRGLVRNRFARVIRHGTPPPFSSPEPDWSKKRVPPAHRKQQRRLKAMMGEPAAGTGIRGPRPTPLQIPGKPRQGSGGKKLWEYLNLGNPDDWKKSSPSPKTFQKLNLNGIPGSPPPRAWEAPPQKKKGVASRMGGMAKSGMGKLTKGFKKLFGKRSLDGFEQQPAPGGGFFFRHTQAATEPRFPNGPQFFKSERPSNSQGRYAIPPLPPTAPKRFKELEGVASPLRHTKPPRTKKVRGAVQKAKKTLKKIGKFFWR</sequence>
<evidence type="ECO:0000313" key="3">
    <source>
        <dbReference type="EMBL" id="PWN18762.1"/>
    </source>
</evidence>
<feature type="compositionally biased region" description="Polar residues" evidence="1">
    <location>
        <begin position="107"/>
        <end position="127"/>
    </location>
</feature>
<feature type="region of interest" description="Disordered" evidence="1">
    <location>
        <begin position="247"/>
        <end position="279"/>
    </location>
</feature>
<dbReference type="EMBL" id="KZ819334">
    <property type="protein sequence ID" value="PWN18762.1"/>
    <property type="molecule type" value="Genomic_DNA"/>
</dbReference>
<dbReference type="Proteomes" id="UP000245942">
    <property type="component" value="Unassembled WGS sequence"/>
</dbReference>
<organism evidence="3 4">
    <name type="scientific">Pseudomicrostroma glucosiphilum</name>
    <dbReference type="NCBI Taxonomy" id="1684307"/>
    <lineage>
        <taxon>Eukaryota</taxon>
        <taxon>Fungi</taxon>
        <taxon>Dikarya</taxon>
        <taxon>Basidiomycota</taxon>
        <taxon>Ustilaginomycotina</taxon>
        <taxon>Exobasidiomycetes</taxon>
        <taxon>Microstromatales</taxon>
        <taxon>Microstromatales incertae sedis</taxon>
        <taxon>Pseudomicrostroma</taxon>
    </lineage>
</organism>
<gene>
    <name evidence="3" type="ORF">BCV69DRAFT_300919</name>
</gene>
<name>A0A316U016_9BASI</name>
<feature type="signal peptide" evidence="2">
    <location>
        <begin position="1"/>
        <end position="23"/>
    </location>
</feature>
<dbReference type="AlphaFoldDB" id="A0A316U016"/>
<feature type="region of interest" description="Disordered" evidence="1">
    <location>
        <begin position="330"/>
        <end position="379"/>
    </location>
</feature>
<keyword evidence="4" id="KW-1185">Reference proteome</keyword>
<evidence type="ECO:0000256" key="2">
    <source>
        <dbReference type="SAM" id="SignalP"/>
    </source>
</evidence>
<accession>A0A316U016</accession>
<keyword evidence="2" id="KW-0732">Signal</keyword>
<proteinExistence type="predicted"/>
<feature type="compositionally biased region" description="Basic residues" evidence="1">
    <location>
        <begin position="140"/>
        <end position="151"/>
    </location>
</feature>
<feature type="region of interest" description="Disordered" evidence="1">
    <location>
        <begin position="185"/>
        <end position="214"/>
    </location>
</feature>
<dbReference type="RefSeq" id="XP_025345922.1">
    <property type="nucleotide sequence ID" value="XM_025494502.1"/>
</dbReference>
<evidence type="ECO:0000256" key="1">
    <source>
        <dbReference type="SAM" id="MobiDB-lite"/>
    </source>
</evidence>
<feature type="chain" id="PRO_5016330412" evidence="2">
    <location>
        <begin position="24"/>
        <end position="393"/>
    </location>
</feature>